<sequence length="386" mass="42104">MNIFTAAVLAVTLVSTLAADVVKIPLKRTNRPEDSFESIVKQLQRFQNRGFRKDEPLKNFGDAQYYGPISIGTPGQQFNVIFDTGSSDLWVPSIHCPKSETACQRHHKYNNASSSTYKANGKPFRIYYGTGNVFGYLSQDSVSVAGIKVRNQTFGEALHESSDFAQVVPDGLLGMGFSSISVAKQPTVFDNMVYQRVVPAPVFSFYLNRNESGGVGGVLTLGGTDPDYYTGNFTFVDVTLEAYWQFKMDSIEIANGSAVACKLGCQAIADTGTSLIAGPIEETDELNRKLGATPVPSQPGLFIFNCSVLSRLPDVTFMLNGTALSLTSEEYTLKVTQIGQTVCVSGFLGVRSMSIWILGDVFLGPYYTQFDKGNTRVGFAKSKDKK</sequence>
<feature type="disulfide bond" evidence="3">
    <location>
        <begin position="306"/>
        <end position="343"/>
    </location>
</feature>
<dbReference type="PANTHER" id="PTHR47966">
    <property type="entry name" value="BETA-SITE APP-CLEAVING ENZYME, ISOFORM A-RELATED"/>
    <property type="match status" value="1"/>
</dbReference>
<dbReference type="InterPro" id="IPR001969">
    <property type="entry name" value="Aspartic_peptidase_AS"/>
</dbReference>
<feature type="disulfide bond" evidence="3">
    <location>
        <begin position="96"/>
        <end position="103"/>
    </location>
</feature>
<feature type="active site" evidence="2">
    <location>
        <position position="83"/>
    </location>
</feature>
<dbReference type="InterPro" id="IPR001461">
    <property type="entry name" value="Aspartic_peptidase_A1"/>
</dbReference>
<keyword evidence="5" id="KW-0732">Signal</keyword>
<evidence type="ECO:0000256" key="4">
    <source>
        <dbReference type="RuleBase" id="RU000454"/>
    </source>
</evidence>
<evidence type="ECO:0000256" key="2">
    <source>
        <dbReference type="PIRSR" id="PIRSR601461-1"/>
    </source>
</evidence>
<dbReference type="FunFam" id="2.40.70.10:FF:000149">
    <property type="entry name" value="Uncharacterized protein"/>
    <property type="match status" value="1"/>
</dbReference>
<evidence type="ECO:0000259" key="6">
    <source>
        <dbReference type="PROSITE" id="PS51767"/>
    </source>
</evidence>
<evidence type="ECO:0000313" key="8">
    <source>
        <dbReference type="Proteomes" id="UP000735302"/>
    </source>
</evidence>
<dbReference type="SUPFAM" id="SSF50630">
    <property type="entry name" value="Acid proteases"/>
    <property type="match status" value="1"/>
</dbReference>
<keyword evidence="3" id="KW-1015">Disulfide bond</keyword>
<accession>A0AAV4CPP8</accession>
<dbReference type="InterPro" id="IPR033121">
    <property type="entry name" value="PEPTIDASE_A1"/>
</dbReference>
<evidence type="ECO:0000256" key="5">
    <source>
        <dbReference type="SAM" id="SignalP"/>
    </source>
</evidence>
<dbReference type="Pfam" id="PF00026">
    <property type="entry name" value="Asp"/>
    <property type="match status" value="1"/>
</dbReference>
<dbReference type="InterPro" id="IPR021109">
    <property type="entry name" value="Peptidase_aspartic_dom_sf"/>
</dbReference>
<feature type="active site" evidence="2">
    <location>
        <position position="270"/>
    </location>
</feature>
<evidence type="ECO:0000256" key="3">
    <source>
        <dbReference type="PIRSR" id="PIRSR601461-2"/>
    </source>
</evidence>
<dbReference type="AlphaFoldDB" id="A0AAV4CPP8"/>
<gene>
    <name evidence="7" type="ORF">PoB_006037700</name>
</gene>
<keyword evidence="8" id="KW-1185">Reference proteome</keyword>
<feature type="domain" description="Peptidase A1" evidence="6">
    <location>
        <begin position="65"/>
        <end position="380"/>
    </location>
</feature>
<proteinExistence type="inferred from homology"/>
<reference evidence="7 8" key="1">
    <citation type="journal article" date="2021" name="Elife">
        <title>Chloroplast acquisition without the gene transfer in kleptoplastic sea slugs, Plakobranchus ocellatus.</title>
        <authorList>
            <person name="Maeda T."/>
            <person name="Takahashi S."/>
            <person name="Yoshida T."/>
            <person name="Shimamura S."/>
            <person name="Takaki Y."/>
            <person name="Nagai Y."/>
            <person name="Toyoda A."/>
            <person name="Suzuki Y."/>
            <person name="Arimoto A."/>
            <person name="Ishii H."/>
            <person name="Satoh N."/>
            <person name="Nishiyama T."/>
            <person name="Hasebe M."/>
            <person name="Maruyama T."/>
            <person name="Minagawa J."/>
            <person name="Obokata J."/>
            <person name="Shigenobu S."/>
        </authorList>
    </citation>
    <scope>NUCLEOTIDE SEQUENCE [LARGE SCALE GENOMIC DNA]</scope>
</reference>
<dbReference type="FunFam" id="2.40.70.10:FF:000044">
    <property type="entry name" value="Lysosomal aspartic protease"/>
    <property type="match status" value="1"/>
</dbReference>
<dbReference type="GO" id="GO:0006508">
    <property type="term" value="P:proteolysis"/>
    <property type="evidence" value="ECO:0007669"/>
    <property type="project" value="UniProtKB-KW"/>
</dbReference>
<protein>
    <submittedName>
        <fullName evidence="7">Cathepsin d</fullName>
    </submittedName>
</protein>
<name>A0AAV4CPP8_9GAST</name>
<dbReference type="PROSITE" id="PS51767">
    <property type="entry name" value="PEPTIDASE_A1"/>
    <property type="match status" value="1"/>
</dbReference>
<evidence type="ECO:0000256" key="1">
    <source>
        <dbReference type="ARBA" id="ARBA00007447"/>
    </source>
</evidence>
<dbReference type="Gene3D" id="2.40.70.10">
    <property type="entry name" value="Acid Proteases"/>
    <property type="match status" value="2"/>
</dbReference>
<dbReference type="PANTHER" id="PTHR47966:SF51">
    <property type="entry name" value="BETA-SITE APP-CLEAVING ENZYME, ISOFORM A-RELATED"/>
    <property type="match status" value="1"/>
</dbReference>
<evidence type="ECO:0000313" key="7">
    <source>
        <dbReference type="EMBL" id="GFO33872.1"/>
    </source>
</evidence>
<feature type="chain" id="PRO_5043943583" evidence="5">
    <location>
        <begin position="19"/>
        <end position="386"/>
    </location>
</feature>
<keyword evidence="4" id="KW-0645">Protease</keyword>
<comment type="similarity">
    <text evidence="1 4">Belongs to the peptidase A1 family.</text>
</comment>
<keyword evidence="4" id="KW-0064">Aspartyl protease</keyword>
<dbReference type="GO" id="GO:0004190">
    <property type="term" value="F:aspartic-type endopeptidase activity"/>
    <property type="evidence" value="ECO:0007669"/>
    <property type="project" value="UniProtKB-KW"/>
</dbReference>
<dbReference type="PRINTS" id="PR00792">
    <property type="entry name" value="PEPSIN"/>
</dbReference>
<keyword evidence="4" id="KW-0378">Hydrolase</keyword>
<dbReference type="Proteomes" id="UP000735302">
    <property type="component" value="Unassembled WGS sequence"/>
</dbReference>
<dbReference type="Gene3D" id="2.60.40.1960">
    <property type="match status" value="1"/>
</dbReference>
<comment type="caution">
    <text evidence="7">The sequence shown here is derived from an EMBL/GenBank/DDBJ whole genome shotgun (WGS) entry which is preliminary data.</text>
</comment>
<feature type="signal peptide" evidence="5">
    <location>
        <begin position="1"/>
        <end position="18"/>
    </location>
</feature>
<organism evidence="7 8">
    <name type="scientific">Plakobranchus ocellatus</name>
    <dbReference type="NCBI Taxonomy" id="259542"/>
    <lineage>
        <taxon>Eukaryota</taxon>
        <taxon>Metazoa</taxon>
        <taxon>Spiralia</taxon>
        <taxon>Lophotrochozoa</taxon>
        <taxon>Mollusca</taxon>
        <taxon>Gastropoda</taxon>
        <taxon>Heterobranchia</taxon>
        <taxon>Euthyneura</taxon>
        <taxon>Panpulmonata</taxon>
        <taxon>Sacoglossa</taxon>
        <taxon>Placobranchoidea</taxon>
        <taxon>Plakobranchidae</taxon>
        <taxon>Plakobranchus</taxon>
    </lineage>
</organism>
<dbReference type="EMBL" id="BLXT01006838">
    <property type="protein sequence ID" value="GFO33872.1"/>
    <property type="molecule type" value="Genomic_DNA"/>
</dbReference>
<dbReference type="PROSITE" id="PS00141">
    <property type="entry name" value="ASP_PROTEASE"/>
    <property type="match status" value="2"/>
</dbReference>